<evidence type="ECO:0000313" key="5">
    <source>
        <dbReference type="EMBL" id="GHF02270.1"/>
    </source>
</evidence>
<accession>A0ABQ3J8P6</accession>
<dbReference type="Pfam" id="PF12804">
    <property type="entry name" value="NTP_transf_3"/>
    <property type="match status" value="1"/>
</dbReference>
<dbReference type="Gene3D" id="3.90.550.10">
    <property type="entry name" value="Spore Coat Polysaccharide Biosynthesis Protein SpsA, Chain A"/>
    <property type="match status" value="1"/>
</dbReference>
<evidence type="ECO:0000259" key="4">
    <source>
        <dbReference type="Pfam" id="PF12804"/>
    </source>
</evidence>
<comment type="caution">
    <text evidence="5">The sequence shown here is derived from an EMBL/GenBank/DDBJ whole genome shotgun (WGS) entry which is preliminary data.</text>
</comment>
<evidence type="ECO:0000256" key="2">
    <source>
        <dbReference type="ARBA" id="ARBA00022695"/>
    </source>
</evidence>
<dbReference type="CDD" id="cd06422">
    <property type="entry name" value="NTP_transferase_like_1"/>
    <property type="match status" value="1"/>
</dbReference>
<keyword evidence="2" id="KW-0548">Nucleotidyltransferase</keyword>
<dbReference type="Proteomes" id="UP000609802">
    <property type="component" value="Unassembled WGS sequence"/>
</dbReference>
<dbReference type="InterPro" id="IPR025877">
    <property type="entry name" value="MobA-like_NTP_Trfase"/>
</dbReference>
<reference evidence="6" key="1">
    <citation type="journal article" date="2019" name="Int. J. Syst. Evol. Microbiol.">
        <title>The Global Catalogue of Microorganisms (GCM) 10K type strain sequencing project: providing services to taxonomists for standard genome sequencing and annotation.</title>
        <authorList>
            <consortium name="The Broad Institute Genomics Platform"/>
            <consortium name="The Broad Institute Genome Sequencing Center for Infectious Disease"/>
            <person name="Wu L."/>
            <person name="Ma J."/>
        </authorList>
    </citation>
    <scope>NUCLEOTIDE SEQUENCE [LARGE SCALE GENOMIC DNA]</scope>
    <source>
        <strain evidence="6">KCTC 42443</strain>
    </source>
</reference>
<dbReference type="InterPro" id="IPR050065">
    <property type="entry name" value="GlmU-like"/>
</dbReference>
<organism evidence="5 6">
    <name type="scientific">Aliiroseovarius zhejiangensis</name>
    <dbReference type="NCBI Taxonomy" id="1632025"/>
    <lineage>
        <taxon>Bacteria</taxon>
        <taxon>Pseudomonadati</taxon>
        <taxon>Pseudomonadota</taxon>
        <taxon>Alphaproteobacteria</taxon>
        <taxon>Rhodobacterales</taxon>
        <taxon>Paracoccaceae</taxon>
        <taxon>Aliiroseovarius</taxon>
    </lineage>
</organism>
<gene>
    <name evidence="5" type="ORF">GCM10016455_24230</name>
</gene>
<keyword evidence="6" id="KW-1185">Reference proteome</keyword>
<evidence type="ECO:0000256" key="1">
    <source>
        <dbReference type="ARBA" id="ARBA00022679"/>
    </source>
</evidence>
<sequence length="230" mass="24974">MPDAVMIFAAGLGTRMGTLTRTLPKPLIPVNGKPLIDHALALVDDSAIETVVVNLHHLGDQIVNHLGQRDVRYSRETDQLLETGGGLKKALNLLNSDAVVTLNSDAVWAGPNPIKALMQAWDPDRMDALLMLVTPKNAIGHKGEGDFMMEANGALRRGAGLTYTGCQIIKTQPVASIAEDVFSLNTVWDQLLSRGRVFGLEHQGRWCDVGHPEGITLAETMLRDTNVRPN</sequence>
<dbReference type="EMBL" id="BNCH01000005">
    <property type="protein sequence ID" value="GHF02270.1"/>
    <property type="molecule type" value="Genomic_DNA"/>
</dbReference>
<keyword evidence="3" id="KW-0460">Magnesium</keyword>
<name>A0ABQ3J8P6_9RHOB</name>
<dbReference type="PANTHER" id="PTHR43584">
    <property type="entry name" value="NUCLEOTIDYL TRANSFERASE"/>
    <property type="match status" value="1"/>
</dbReference>
<protein>
    <submittedName>
        <fullName evidence="5">Nucleotidyltransferase</fullName>
    </submittedName>
</protein>
<dbReference type="SUPFAM" id="SSF53448">
    <property type="entry name" value="Nucleotide-diphospho-sugar transferases"/>
    <property type="match status" value="1"/>
</dbReference>
<proteinExistence type="predicted"/>
<dbReference type="PANTHER" id="PTHR43584:SF8">
    <property type="entry name" value="N-ACETYLMURAMATE ALPHA-1-PHOSPHATE URIDYLYLTRANSFERASE"/>
    <property type="match status" value="1"/>
</dbReference>
<feature type="domain" description="MobA-like NTP transferase" evidence="4">
    <location>
        <begin position="6"/>
        <end position="129"/>
    </location>
</feature>
<evidence type="ECO:0000256" key="3">
    <source>
        <dbReference type="ARBA" id="ARBA00022842"/>
    </source>
</evidence>
<dbReference type="RefSeq" id="WP_191286802.1">
    <property type="nucleotide sequence ID" value="NZ_BNCH01000005.1"/>
</dbReference>
<evidence type="ECO:0000313" key="6">
    <source>
        <dbReference type="Proteomes" id="UP000609802"/>
    </source>
</evidence>
<keyword evidence="1" id="KW-0808">Transferase</keyword>
<dbReference type="InterPro" id="IPR029044">
    <property type="entry name" value="Nucleotide-diphossugar_trans"/>
</dbReference>